<evidence type="ECO:0000313" key="2">
    <source>
        <dbReference type="EMBL" id="MDC8013871.1"/>
    </source>
</evidence>
<dbReference type="Proteomes" id="UP001139971">
    <property type="component" value="Unassembled WGS sequence"/>
</dbReference>
<dbReference type="SUPFAM" id="SSF54611">
    <property type="entry name" value="SecB-like"/>
    <property type="match status" value="1"/>
</dbReference>
<feature type="compositionally biased region" description="Low complexity" evidence="1">
    <location>
        <begin position="170"/>
        <end position="185"/>
    </location>
</feature>
<accession>A0A9X4BIE7</accession>
<evidence type="ECO:0008006" key="4">
    <source>
        <dbReference type="Google" id="ProtNLM"/>
    </source>
</evidence>
<organism evidence="2 3">
    <name type="scientific">Tahibacter soli</name>
    <dbReference type="NCBI Taxonomy" id="2983605"/>
    <lineage>
        <taxon>Bacteria</taxon>
        <taxon>Pseudomonadati</taxon>
        <taxon>Pseudomonadota</taxon>
        <taxon>Gammaproteobacteria</taxon>
        <taxon>Lysobacterales</taxon>
        <taxon>Rhodanobacteraceae</taxon>
        <taxon>Tahibacter</taxon>
    </lineage>
</organism>
<dbReference type="RefSeq" id="WP_263541516.1">
    <property type="nucleotide sequence ID" value="NZ_JAOVZO020000018.1"/>
</dbReference>
<protein>
    <recommendedName>
        <fullName evidence="4">Preprotein translocase subunit SecB</fullName>
    </recommendedName>
</protein>
<sequence length="195" mass="21857">MTLNAKLDRAVKCLFIEDVVLKSIDARLNDDVRPGINLFPNDRVSIQMRGPTCVAIVPYKHVSDDKERVVFEVQMALRILRGTTETLAAFTKDEIDTYVLATIETSFFCYYEQRTPDDAPLDAESLVEFGAHNVTFQLWPYWREAVHAACSRMCLPRIVLPTYRLKKSAEAPSPASPPAQAQLSLTPNDAPPSSI</sequence>
<dbReference type="InterPro" id="IPR035958">
    <property type="entry name" value="SecB-like_sf"/>
</dbReference>
<evidence type="ECO:0000256" key="1">
    <source>
        <dbReference type="SAM" id="MobiDB-lite"/>
    </source>
</evidence>
<name>A0A9X4BIE7_9GAMM</name>
<dbReference type="EMBL" id="JAOVZO020000018">
    <property type="protein sequence ID" value="MDC8013871.1"/>
    <property type="molecule type" value="Genomic_DNA"/>
</dbReference>
<feature type="region of interest" description="Disordered" evidence="1">
    <location>
        <begin position="169"/>
        <end position="195"/>
    </location>
</feature>
<comment type="caution">
    <text evidence="2">The sequence shown here is derived from an EMBL/GenBank/DDBJ whole genome shotgun (WGS) entry which is preliminary data.</text>
</comment>
<reference evidence="2" key="1">
    <citation type="submission" date="2023-02" db="EMBL/GenBank/DDBJ databases">
        <title>Tahibacter soli sp. nov. isolated from soil.</title>
        <authorList>
            <person name="Baek J.H."/>
            <person name="Lee J.K."/>
            <person name="Choi D.G."/>
            <person name="Jeon C.O."/>
        </authorList>
    </citation>
    <scope>NUCLEOTIDE SEQUENCE</scope>
    <source>
        <strain evidence="2">BL</strain>
    </source>
</reference>
<evidence type="ECO:0000313" key="3">
    <source>
        <dbReference type="Proteomes" id="UP001139971"/>
    </source>
</evidence>
<dbReference type="AlphaFoldDB" id="A0A9X4BIE7"/>
<proteinExistence type="predicted"/>
<gene>
    <name evidence="2" type="ORF">OD750_015110</name>
</gene>
<keyword evidence="3" id="KW-1185">Reference proteome</keyword>